<comment type="caution">
    <text evidence="2">The sequence shown here is derived from an EMBL/GenBank/DDBJ whole genome shotgun (WGS) entry which is preliminary data.</text>
</comment>
<proteinExistence type="predicted"/>
<dbReference type="AlphaFoldDB" id="A0A9W8Z2Q3"/>
<dbReference type="InterPro" id="IPR000073">
    <property type="entry name" value="AB_hydrolase_1"/>
</dbReference>
<dbReference type="Proteomes" id="UP001140453">
    <property type="component" value="Unassembled WGS sequence"/>
</dbReference>
<dbReference type="Pfam" id="PF12697">
    <property type="entry name" value="Abhydrolase_6"/>
    <property type="match status" value="1"/>
</dbReference>
<protein>
    <recommendedName>
        <fullName evidence="1">AB hydrolase-1 domain-containing protein</fullName>
    </recommendedName>
</protein>
<dbReference type="Gene3D" id="3.40.50.1820">
    <property type="entry name" value="alpha/beta hydrolase"/>
    <property type="match status" value="1"/>
</dbReference>
<reference evidence="2" key="1">
    <citation type="submission" date="2022-10" db="EMBL/GenBank/DDBJ databases">
        <title>Tapping the CABI collections for fungal endophytes: first genome assemblies for Collariella, Neodidymelliopsis, Ascochyta clinopodiicola, Didymella pomorum, Didymosphaeria variabile, Neocosmospora piperis and Neocucurbitaria cava.</title>
        <authorList>
            <person name="Hill R."/>
        </authorList>
    </citation>
    <scope>NUCLEOTIDE SEQUENCE</scope>
    <source>
        <strain evidence="2">IMI 355082</strain>
    </source>
</reference>
<feature type="domain" description="AB hydrolase-1" evidence="1">
    <location>
        <begin position="10"/>
        <end position="253"/>
    </location>
</feature>
<name>A0A9W8Z2Q3_9PEZI</name>
<evidence type="ECO:0000313" key="3">
    <source>
        <dbReference type="Proteomes" id="UP001140453"/>
    </source>
</evidence>
<dbReference type="OrthoDB" id="1263307at2759"/>
<dbReference type="PANTHER" id="PTHR37017:SF10">
    <property type="entry name" value="AB HYDROLASE-1 DOMAIN-CONTAINING PROTEIN"/>
    <property type="match status" value="1"/>
</dbReference>
<evidence type="ECO:0000313" key="2">
    <source>
        <dbReference type="EMBL" id="KAJ4397569.1"/>
    </source>
</evidence>
<accession>A0A9W8Z2Q3</accession>
<dbReference type="InterPro" id="IPR052897">
    <property type="entry name" value="Sec-Metab_Biosynth_Hydrolase"/>
</dbReference>
<dbReference type="InterPro" id="IPR029058">
    <property type="entry name" value="AB_hydrolase_fold"/>
</dbReference>
<evidence type="ECO:0000259" key="1">
    <source>
        <dbReference type="Pfam" id="PF12697"/>
    </source>
</evidence>
<organism evidence="2 3">
    <name type="scientific">Gnomoniopsis smithogilvyi</name>
    <dbReference type="NCBI Taxonomy" id="1191159"/>
    <lineage>
        <taxon>Eukaryota</taxon>
        <taxon>Fungi</taxon>
        <taxon>Dikarya</taxon>
        <taxon>Ascomycota</taxon>
        <taxon>Pezizomycotina</taxon>
        <taxon>Sordariomycetes</taxon>
        <taxon>Sordariomycetidae</taxon>
        <taxon>Diaporthales</taxon>
        <taxon>Gnomoniaceae</taxon>
        <taxon>Gnomoniopsis</taxon>
    </lineage>
</organism>
<dbReference type="SUPFAM" id="SSF53474">
    <property type="entry name" value="alpha/beta-Hydrolases"/>
    <property type="match status" value="1"/>
</dbReference>
<gene>
    <name evidence="2" type="ORF">N0V93_001800</name>
</gene>
<dbReference type="PANTHER" id="PTHR37017">
    <property type="entry name" value="AB HYDROLASE-1 DOMAIN-CONTAINING PROTEIN-RELATED"/>
    <property type="match status" value="1"/>
</dbReference>
<sequence>MTIPTTKPTILIITGAFHVPEGYAKLTAALEEAGYEVHVPRLPSNNGKRPPNADLADDTALIRSYASSLIRAGRHVLVIAHSYGGQVCSNSLCGLSVDARAARGLKGGVSQLIYMTAGAMVEGKSMITWVEKFGHMDLMPVVFSFADNEDGSGIIRDARLAFVGSYPDEMEAEVDEYVKTLVYYNGKSMHDKIDHASWREIPVAYILTKNDVVLPLDYQKAWVEEMESAGRHVQTFELDTAHAPHLTATEDVVGIVNKVALQQRD</sequence>
<dbReference type="EMBL" id="JAPEVB010000001">
    <property type="protein sequence ID" value="KAJ4397569.1"/>
    <property type="molecule type" value="Genomic_DNA"/>
</dbReference>
<keyword evidence="3" id="KW-1185">Reference proteome</keyword>